<proteinExistence type="predicted"/>
<evidence type="ECO:0000313" key="3">
    <source>
        <dbReference type="Proteomes" id="UP000008207"/>
    </source>
</evidence>
<feature type="region of interest" description="Disordered" evidence="1">
    <location>
        <begin position="60"/>
        <end position="82"/>
    </location>
</feature>
<gene>
    <name evidence="2" type="ordered locus">Mnod_8498</name>
</gene>
<dbReference type="KEGG" id="mno:Mnod_8498"/>
<dbReference type="EMBL" id="CP001350">
    <property type="protein sequence ID" value="ACL62600.1"/>
    <property type="molecule type" value="Genomic_DNA"/>
</dbReference>
<accession>B8IW10</accession>
<name>B8IW10_METNO</name>
<sequence length="102" mass="10830">MAAPVPLRWDFDAEALRRLARASHDPAQTRRLLALSAIYAGSSRSQAAALGGIWLQPARSSCNPGRGARRNASGPARRMDGAMTQRPAKLRTGTSITVAAYG</sequence>
<keyword evidence="3" id="KW-1185">Reference proteome</keyword>
<dbReference type="HOGENOM" id="CLU_2274070_0_0_5"/>
<organism evidence="2 3">
    <name type="scientific">Methylobacterium nodulans (strain LMG 21967 / CNCM I-2342 / ORS 2060)</name>
    <dbReference type="NCBI Taxonomy" id="460265"/>
    <lineage>
        <taxon>Bacteria</taxon>
        <taxon>Pseudomonadati</taxon>
        <taxon>Pseudomonadota</taxon>
        <taxon>Alphaproteobacteria</taxon>
        <taxon>Hyphomicrobiales</taxon>
        <taxon>Methylobacteriaceae</taxon>
        <taxon>Methylobacterium</taxon>
    </lineage>
</organism>
<evidence type="ECO:0000313" key="2">
    <source>
        <dbReference type="EMBL" id="ACL62600.1"/>
    </source>
</evidence>
<dbReference type="Proteomes" id="UP000008207">
    <property type="component" value="Plasmid pMNOD01"/>
</dbReference>
<evidence type="ECO:0000256" key="1">
    <source>
        <dbReference type="SAM" id="MobiDB-lite"/>
    </source>
</evidence>
<keyword evidence="2" id="KW-0614">Plasmid</keyword>
<dbReference type="AlphaFoldDB" id="B8IW10"/>
<geneLocation type="plasmid" evidence="2 3">
    <name>pMNOD01</name>
</geneLocation>
<protein>
    <submittedName>
        <fullName evidence="2">Uncharacterized protein</fullName>
    </submittedName>
</protein>
<reference evidence="3" key="1">
    <citation type="submission" date="2009-01" db="EMBL/GenBank/DDBJ databases">
        <title>Complete sequence of plasmid 1 of Methylobacterium nodulans ORS 2060.</title>
        <authorList>
            <consortium name="US DOE Joint Genome Institute"/>
            <person name="Lucas S."/>
            <person name="Copeland A."/>
            <person name="Lapidus A."/>
            <person name="Glavina del Rio T."/>
            <person name="Dalin E."/>
            <person name="Tice H."/>
            <person name="Bruce D."/>
            <person name="Goodwin L."/>
            <person name="Pitluck S."/>
            <person name="Sims D."/>
            <person name="Brettin T."/>
            <person name="Detter J.C."/>
            <person name="Han C."/>
            <person name="Larimer F."/>
            <person name="Land M."/>
            <person name="Hauser L."/>
            <person name="Kyrpides N."/>
            <person name="Ivanova N."/>
            <person name="Marx C.J."/>
            <person name="Richardson P."/>
        </authorList>
    </citation>
    <scope>NUCLEOTIDE SEQUENCE [LARGE SCALE GENOMIC DNA]</scope>
    <source>
        <strain evidence="3">LMG 21967 / CNCM I-2342 / ORS 2060</strain>
        <plasmid evidence="3">Plasmid pMNOD01</plasmid>
    </source>
</reference>